<evidence type="ECO:0000256" key="3">
    <source>
        <dbReference type="ARBA" id="ARBA00012438"/>
    </source>
</evidence>
<dbReference type="CDD" id="cd00075">
    <property type="entry name" value="HATPase"/>
    <property type="match status" value="1"/>
</dbReference>
<dbReference type="Gene3D" id="3.30.565.10">
    <property type="entry name" value="Histidine kinase-like ATPase, C-terminal domain"/>
    <property type="match status" value="1"/>
</dbReference>
<keyword evidence="12" id="KW-1185">Reference proteome</keyword>
<dbReference type="GO" id="GO:0016036">
    <property type="term" value="P:cellular response to phosphate starvation"/>
    <property type="evidence" value="ECO:0007669"/>
    <property type="project" value="TreeGrafter"/>
</dbReference>
<dbReference type="InterPro" id="IPR036097">
    <property type="entry name" value="HisK_dim/P_sf"/>
</dbReference>
<keyword evidence="6 11" id="KW-0418">Kinase</keyword>
<dbReference type="InterPro" id="IPR004358">
    <property type="entry name" value="Sig_transdc_His_kin-like_C"/>
</dbReference>
<feature type="transmembrane region" description="Helical" evidence="9">
    <location>
        <begin position="122"/>
        <end position="145"/>
    </location>
</feature>
<dbReference type="GO" id="GO:0000155">
    <property type="term" value="F:phosphorelay sensor kinase activity"/>
    <property type="evidence" value="ECO:0007669"/>
    <property type="project" value="InterPro"/>
</dbReference>
<dbReference type="GO" id="GO:0004721">
    <property type="term" value="F:phosphoprotein phosphatase activity"/>
    <property type="evidence" value="ECO:0007669"/>
    <property type="project" value="TreeGrafter"/>
</dbReference>
<evidence type="ECO:0000256" key="8">
    <source>
        <dbReference type="SAM" id="Coils"/>
    </source>
</evidence>
<evidence type="ECO:0000256" key="6">
    <source>
        <dbReference type="ARBA" id="ARBA00022777"/>
    </source>
</evidence>
<dbReference type="GO" id="GO:0005886">
    <property type="term" value="C:plasma membrane"/>
    <property type="evidence" value="ECO:0007669"/>
    <property type="project" value="TreeGrafter"/>
</dbReference>
<keyword evidence="9" id="KW-0812">Transmembrane</keyword>
<dbReference type="SMART" id="SM00387">
    <property type="entry name" value="HATPase_c"/>
    <property type="match status" value="1"/>
</dbReference>
<feature type="domain" description="Histidine kinase" evidence="10">
    <location>
        <begin position="214"/>
        <end position="424"/>
    </location>
</feature>
<comment type="subcellular location">
    <subcellularLocation>
        <location evidence="2">Membrane</location>
    </subcellularLocation>
</comment>
<dbReference type="CDD" id="cd00082">
    <property type="entry name" value="HisKA"/>
    <property type="match status" value="1"/>
</dbReference>
<comment type="catalytic activity">
    <reaction evidence="1">
        <text>ATP + protein L-histidine = ADP + protein N-phospho-L-histidine.</text>
        <dbReference type="EC" id="2.7.13.3"/>
    </reaction>
</comment>
<organism evidence="11 12">
    <name type="scientific">Hominibacterium faecale</name>
    <dbReference type="NCBI Taxonomy" id="2839743"/>
    <lineage>
        <taxon>Bacteria</taxon>
        <taxon>Bacillati</taxon>
        <taxon>Bacillota</taxon>
        <taxon>Clostridia</taxon>
        <taxon>Peptostreptococcales</taxon>
        <taxon>Anaerovoracaceae</taxon>
        <taxon>Hominibacterium</taxon>
    </lineage>
</organism>
<dbReference type="SUPFAM" id="SSF47384">
    <property type="entry name" value="Homodimeric domain of signal transducing histidine kinase"/>
    <property type="match status" value="1"/>
</dbReference>
<reference evidence="11" key="1">
    <citation type="submission" date="2022-09" db="EMBL/GenBank/DDBJ databases">
        <title>Culturomic study of gut microbiota in children with autism spectrum disorder.</title>
        <authorList>
            <person name="Efimov B.A."/>
            <person name="Chaplin A.V."/>
            <person name="Sokolova S.R."/>
            <person name="Pikina A.P."/>
            <person name="Korzhanova M."/>
            <person name="Belova V."/>
            <person name="Korostin D."/>
        </authorList>
    </citation>
    <scope>NUCLEOTIDE SEQUENCE</scope>
    <source>
        <strain evidence="11">ASD5510</strain>
    </source>
</reference>
<proteinExistence type="predicted"/>
<dbReference type="Gene3D" id="1.10.287.130">
    <property type="match status" value="1"/>
</dbReference>
<keyword evidence="7" id="KW-0902">Two-component regulatory system</keyword>
<dbReference type="Pfam" id="PF00512">
    <property type="entry name" value="HisKA"/>
    <property type="match status" value="1"/>
</dbReference>
<comment type="caution">
    <text evidence="11">The sequence shown here is derived from an EMBL/GenBank/DDBJ whole genome shotgun (WGS) entry which is preliminary data.</text>
</comment>
<dbReference type="PRINTS" id="PR00344">
    <property type="entry name" value="BCTRLSENSOR"/>
</dbReference>
<dbReference type="InterPro" id="IPR003661">
    <property type="entry name" value="HisK_dim/P_dom"/>
</dbReference>
<dbReference type="Pfam" id="PF02518">
    <property type="entry name" value="HATPase_c"/>
    <property type="match status" value="1"/>
</dbReference>
<evidence type="ECO:0000256" key="9">
    <source>
        <dbReference type="SAM" id="Phobius"/>
    </source>
</evidence>
<evidence type="ECO:0000256" key="5">
    <source>
        <dbReference type="ARBA" id="ARBA00022679"/>
    </source>
</evidence>
<dbReference type="SMART" id="SM00388">
    <property type="entry name" value="HisKA"/>
    <property type="match status" value="1"/>
</dbReference>
<keyword evidence="4" id="KW-0597">Phosphoprotein</keyword>
<dbReference type="InterPro" id="IPR036890">
    <property type="entry name" value="HATPase_C_sf"/>
</dbReference>
<evidence type="ECO:0000313" key="11">
    <source>
        <dbReference type="EMBL" id="MCU7378654.1"/>
    </source>
</evidence>
<dbReference type="Proteomes" id="UP001065549">
    <property type="component" value="Unassembled WGS sequence"/>
</dbReference>
<sequence length="424" mass="48728">MKKYNGLIAVSVLVYILLAAAAGYGVKHTAGEKDQAWKVEINRIYTSLSGGAPLDKLNLHWYDHVKRVTWLSVEDAMEEAQGALFYEEDNQLESEIKPLFENDRLKGYLRFDYQEPEFDTGMLLVLVQICLALMELFLLAVLLYLKYRLIRPFQQLSSLPQELACGHFKGIVKEENNKFFGRFLWGIGQLKDTLDASKKRQMELEKEKKKLLLSLSHDIKTPLGTIKLYGNALENKMYDSEAQRTRAAHQIGVKAEEIERYVEEIMKTSREDILDIRIEEGEFYLDQLMKQVLATYGEKCRIRLVELEVGAYEDRLLKGDLQRAAEVLENLFENAFKYGDGRRIEITFFEEDYCQLIRVFNSGSVVSDNDFNHIFESFFRAGNSEGIPGTGLGLYICREIMRKMGGEIFAQKEEGGMAFVLVFG</sequence>
<evidence type="ECO:0000256" key="7">
    <source>
        <dbReference type="ARBA" id="ARBA00023012"/>
    </source>
</evidence>
<evidence type="ECO:0000256" key="1">
    <source>
        <dbReference type="ARBA" id="ARBA00000085"/>
    </source>
</evidence>
<dbReference type="RefSeq" id="WP_253020017.1">
    <property type="nucleotide sequence ID" value="NZ_JAOSHN010000003.1"/>
</dbReference>
<dbReference type="InterPro" id="IPR050351">
    <property type="entry name" value="BphY/WalK/GraS-like"/>
</dbReference>
<dbReference type="PANTHER" id="PTHR45453:SF1">
    <property type="entry name" value="PHOSPHATE REGULON SENSOR PROTEIN PHOR"/>
    <property type="match status" value="1"/>
</dbReference>
<dbReference type="PANTHER" id="PTHR45453">
    <property type="entry name" value="PHOSPHATE REGULON SENSOR PROTEIN PHOR"/>
    <property type="match status" value="1"/>
</dbReference>
<dbReference type="SUPFAM" id="SSF55874">
    <property type="entry name" value="ATPase domain of HSP90 chaperone/DNA topoisomerase II/histidine kinase"/>
    <property type="match status" value="1"/>
</dbReference>
<keyword evidence="8" id="KW-0175">Coiled coil</keyword>
<dbReference type="AlphaFoldDB" id="A0A9J6QW31"/>
<evidence type="ECO:0000256" key="2">
    <source>
        <dbReference type="ARBA" id="ARBA00004370"/>
    </source>
</evidence>
<dbReference type="EC" id="2.7.13.3" evidence="3"/>
<feature type="coiled-coil region" evidence="8">
    <location>
        <begin position="187"/>
        <end position="214"/>
    </location>
</feature>
<dbReference type="InterPro" id="IPR003594">
    <property type="entry name" value="HATPase_dom"/>
</dbReference>
<evidence type="ECO:0000313" key="12">
    <source>
        <dbReference type="Proteomes" id="UP001065549"/>
    </source>
</evidence>
<name>A0A9J6QW31_9FIRM</name>
<keyword evidence="9" id="KW-0472">Membrane</keyword>
<dbReference type="PROSITE" id="PS50109">
    <property type="entry name" value="HIS_KIN"/>
    <property type="match status" value="1"/>
</dbReference>
<dbReference type="EMBL" id="JAOSHN010000003">
    <property type="protein sequence ID" value="MCU7378654.1"/>
    <property type="molecule type" value="Genomic_DNA"/>
</dbReference>
<accession>A0A9J6QW31</accession>
<keyword evidence="5" id="KW-0808">Transferase</keyword>
<protein>
    <recommendedName>
        <fullName evidence="3">histidine kinase</fullName>
        <ecNumber evidence="3">2.7.13.3</ecNumber>
    </recommendedName>
</protein>
<dbReference type="InterPro" id="IPR005467">
    <property type="entry name" value="His_kinase_dom"/>
</dbReference>
<gene>
    <name evidence="11" type="ORF">OBO34_09840</name>
</gene>
<evidence type="ECO:0000259" key="10">
    <source>
        <dbReference type="PROSITE" id="PS50109"/>
    </source>
</evidence>
<evidence type="ECO:0000256" key="4">
    <source>
        <dbReference type="ARBA" id="ARBA00022553"/>
    </source>
</evidence>
<keyword evidence="9" id="KW-1133">Transmembrane helix</keyword>